<keyword evidence="1" id="KW-0732">Signal</keyword>
<keyword evidence="3" id="KW-1185">Reference proteome</keyword>
<dbReference type="AlphaFoldDB" id="K2K9G3"/>
<proteinExistence type="predicted"/>
<name>K2K9G3_9GAMM</name>
<comment type="caution">
    <text evidence="2">The sequence shown here is derived from an EMBL/GenBank/DDBJ whole genome shotgun (WGS) entry which is preliminary data.</text>
</comment>
<dbReference type="RefSeq" id="WP_008488159.1">
    <property type="nucleotide sequence ID" value="NZ_AMRG01000005.1"/>
</dbReference>
<sequence>MRYLILLCCSLMLNACAQPTSNDNVATQQQQVTQQLQQFLYGASVNNAEAHDRFWADLQRQPL</sequence>
<evidence type="ECO:0000313" key="2">
    <source>
        <dbReference type="EMBL" id="EKE84428.1"/>
    </source>
</evidence>
<evidence type="ECO:0000313" key="3">
    <source>
        <dbReference type="Proteomes" id="UP000014115"/>
    </source>
</evidence>
<organism evidence="2 3">
    <name type="scientific">Idiomarina xiamenensis 10-D-4</name>
    <dbReference type="NCBI Taxonomy" id="740709"/>
    <lineage>
        <taxon>Bacteria</taxon>
        <taxon>Pseudomonadati</taxon>
        <taxon>Pseudomonadota</taxon>
        <taxon>Gammaproteobacteria</taxon>
        <taxon>Alteromonadales</taxon>
        <taxon>Idiomarinaceae</taxon>
        <taxon>Idiomarina</taxon>
    </lineage>
</organism>
<reference evidence="2 3" key="1">
    <citation type="journal article" date="2012" name="J. Bacteriol.">
        <title>Genome Sequence of Idiomarina xiamenensis Type Strain 10-D-4.</title>
        <authorList>
            <person name="Lai Q."/>
            <person name="Wang L."/>
            <person name="Wang W."/>
            <person name="Shao Z."/>
        </authorList>
    </citation>
    <scope>NUCLEOTIDE SEQUENCE [LARGE SCALE GENOMIC DNA]</scope>
    <source>
        <strain evidence="2 3">10-D-4</strain>
    </source>
</reference>
<dbReference type="EMBL" id="AMRG01000005">
    <property type="protein sequence ID" value="EKE84428.1"/>
    <property type="molecule type" value="Genomic_DNA"/>
</dbReference>
<dbReference type="STRING" id="740709.A10D4_05152"/>
<accession>K2K9G3</accession>
<evidence type="ECO:0000256" key="1">
    <source>
        <dbReference type="SAM" id="SignalP"/>
    </source>
</evidence>
<dbReference type="Proteomes" id="UP000014115">
    <property type="component" value="Unassembled WGS sequence"/>
</dbReference>
<feature type="signal peptide" evidence="1">
    <location>
        <begin position="1"/>
        <end position="17"/>
    </location>
</feature>
<feature type="chain" id="PRO_5003859622" evidence="1">
    <location>
        <begin position="18"/>
        <end position="63"/>
    </location>
</feature>
<protein>
    <submittedName>
        <fullName evidence="2">Uncharacterized protein</fullName>
    </submittedName>
</protein>
<gene>
    <name evidence="2" type="ORF">A10D4_05152</name>
</gene>
<dbReference type="PATRIC" id="fig|740709.3.peg.1050"/>